<evidence type="ECO:0000313" key="12">
    <source>
        <dbReference type="EMBL" id="KAG6762107.1"/>
    </source>
</evidence>
<feature type="region of interest" description="Disordered" evidence="10">
    <location>
        <begin position="332"/>
        <end position="385"/>
    </location>
</feature>
<feature type="compositionally biased region" description="Basic and acidic residues" evidence="10">
    <location>
        <begin position="195"/>
        <end position="204"/>
    </location>
</feature>
<evidence type="ECO:0000259" key="11">
    <source>
        <dbReference type="PROSITE" id="PS50071"/>
    </source>
</evidence>
<organism evidence="12 13">
    <name type="scientific">Populus tomentosa</name>
    <name type="common">Chinese white poplar</name>
    <dbReference type="NCBI Taxonomy" id="118781"/>
    <lineage>
        <taxon>Eukaryota</taxon>
        <taxon>Viridiplantae</taxon>
        <taxon>Streptophyta</taxon>
        <taxon>Embryophyta</taxon>
        <taxon>Tracheophyta</taxon>
        <taxon>Spermatophyta</taxon>
        <taxon>Magnoliopsida</taxon>
        <taxon>eudicotyledons</taxon>
        <taxon>Gunneridae</taxon>
        <taxon>Pentapetalae</taxon>
        <taxon>rosids</taxon>
        <taxon>fabids</taxon>
        <taxon>Malpighiales</taxon>
        <taxon>Salicaceae</taxon>
        <taxon>Saliceae</taxon>
        <taxon>Populus</taxon>
    </lineage>
</organism>
<gene>
    <name evidence="12" type="ORF">POTOM_032592</name>
</gene>
<keyword evidence="13" id="KW-1185">Reference proteome</keyword>
<dbReference type="PROSITE" id="PS50071">
    <property type="entry name" value="HOMEOBOX_2"/>
    <property type="match status" value="1"/>
</dbReference>
<dbReference type="GO" id="GO:0005634">
    <property type="term" value="C:nucleus"/>
    <property type="evidence" value="ECO:0007669"/>
    <property type="project" value="UniProtKB-SubCell"/>
</dbReference>
<dbReference type="InterPro" id="IPR001356">
    <property type="entry name" value="HD"/>
</dbReference>
<evidence type="ECO:0000256" key="2">
    <source>
        <dbReference type="ARBA" id="ARBA00006074"/>
    </source>
</evidence>
<comment type="subcellular location">
    <subcellularLocation>
        <location evidence="1 8 9">Nucleus</location>
    </subcellularLocation>
</comment>
<dbReference type="PROSITE" id="PS00027">
    <property type="entry name" value="HOMEOBOX_1"/>
    <property type="match status" value="1"/>
</dbReference>
<name>A0A8X7Z6Y9_POPTO</name>
<accession>A0A8X7Z6Y9</accession>
<protein>
    <recommendedName>
        <fullName evidence="11">Homeobox domain-containing protein</fullName>
    </recommendedName>
</protein>
<reference evidence="12" key="1">
    <citation type="journal article" date="2020" name="bioRxiv">
        <title>Hybrid origin of Populus tomentosa Carr. identified through genome sequencing and phylogenomic analysis.</title>
        <authorList>
            <person name="An X."/>
            <person name="Gao K."/>
            <person name="Chen Z."/>
            <person name="Li J."/>
            <person name="Yang X."/>
            <person name="Yang X."/>
            <person name="Zhou J."/>
            <person name="Guo T."/>
            <person name="Zhao T."/>
            <person name="Huang S."/>
            <person name="Miao D."/>
            <person name="Khan W.U."/>
            <person name="Rao P."/>
            <person name="Ye M."/>
            <person name="Lei B."/>
            <person name="Liao W."/>
            <person name="Wang J."/>
            <person name="Ji L."/>
            <person name="Li Y."/>
            <person name="Guo B."/>
            <person name="Mustafa N.S."/>
            <person name="Li S."/>
            <person name="Yun Q."/>
            <person name="Keller S.R."/>
            <person name="Mao J."/>
            <person name="Zhang R."/>
            <person name="Strauss S.H."/>
        </authorList>
    </citation>
    <scope>NUCLEOTIDE SEQUENCE</scope>
    <source>
        <strain evidence="12">GM15</strain>
        <tissue evidence="12">Leaf</tissue>
    </source>
</reference>
<sequence>MQNKREMELGLSLGDAATTSKPFGFMEKSTQLTNKVTSGFCMGLSIGTNHSLQEEDEDKDDHKLSNNIDHNSDNTDTRTATVQANKGTILTVDTSTDPPIQLDLLPNTPVPRNQNSILTLASDNGTNFEAGSSGNMSRGFDVNRFSAVMVHEDQADQDGATLSSSPPNSATSSFQMDFCIYSSKGGSGSNIEADQAERASSRASDEDENGSARKKLRLSKEQSSFLEESFKEHNTLTPKQKLALAKELNLRPRQVEVWFQNRRARTKLKQTEVDCEYLKRCCETLTEENRRLHKELQELRALKTSNPYYMQLPATTLTMCPSCERVAAAATSATATTATTTATTTNTQNNTTDPTSKTTGLSLSSSRPRFYPFSNTQTHPHQPKA</sequence>
<evidence type="ECO:0000256" key="3">
    <source>
        <dbReference type="ARBA" id="ARBA00023015"/>
    </source>
</evidence>
<dbReference type="Pfam" id="PF00046">
    <property type="entry name" value="Homeodomain"/>
    <property type="match status" value="1"/>
</dbReference>
<dbReference type="PANTHER" id="PTHR45714">
    <property type="entry name" value="HOMEOBOX-LEUCINE ZIPPER PROTEIN HAT14"/>
    <property type="match status" value="1"/>
</dbReference>
<feature type="domain" description="Homeobox" evidence="11">
    <location>
        <begin position="209"/>
        <end position="269"/>
    </location>
</feature>
<comment type="caution">
    <text evidence="12">The sequence shown here is derived from an EMBL/GenBank/DDBJ whole genome shotgun (WGS) entry which is preliminary data.</text>
</comment>
<dbReference type="EMBL" id="JAAWWB010000017">
    <property type="protein sequence ID" value="KAG6762107.1"/>
    <property type="molecule type" value="Genomic_DNA"/>
</dbReference>
<evidence type="ECO:0000256" key="4">
    <source>
        <dbReference type="ARBA" id="ARBA00023125"/>
    </source>
</evidence>
<dbReference type="GO" id="GO:0000981">
    <property type="term" value="F:DNA-binding transcription factor activity, RNA polymerase II-specific"/>
    <property type="evidence" value="ECO:0007669"/>
    <property type="project" value="InterPro"/>
</dbReference>
<feature type="region of interest" description="Disordered" evidence="10">
    <location>
        <begin position="52"/>
        <end position="108"/>
    </location>
</feature>
<evidence type="ECO:0000256" key="8">
    <source>
        <dbReference type="PROSITE-ProRule" id="PRU00108"/>
    </source>
</evidence>
<dbReference type="GO" id="GO:0043565">
    <property type="term" value="F:sequence-specific DNA binding"/>
    <property type="evidence" value="ECO:0007669"/>
    <property type="project" value="InterPro"/>
</dbReference>
<proteinExistence type="inferred from homology"/>
<dbReference type="Pfam" id="PF02183">
    <property type="entry name" value="HALZ"/>
    <property type="match status" value="1"/>
</dbReference>
<feature type="region of interest" description="Disordered" evidence="10">
    <location>
        <begin position="186"/>
        <end position="218"/>
    </location>
</feature>
<evidence type="ECO:0000256" key="10">
    <source>
        <dbReference type="SAM" id="MobiDB-lite"/>
    </source>
</evidence>
<dbReference type="PANTHER" id="PTHR45714:SF92">
    <property type="entry name" value="HOMEOBOX DOMAIN-CONTAINING PROTEIN"/>
    <property type="match status" value="1"/>
</dbReference>
<comment type="similarity">
    <text evidence="2">Belongs to the HD-ZIP homeobox family. Class II subfamily.</text>
</comment>
<feature type="compositionally biased region" description="Basic and acidic residues" evidence="10">
    <location>
        <begin position="60"/>
        <end position="76"/>
    </location>
</feature>
<feature type="compositionally biased region" description="Polar residues" evidence="10">
    <location>
        <begin position="77"/>
        <end position="98"/>
    </location>
</feature>
<dbReference type="InterPro" id="IPR050762">
    <property type="entry name" value="HD-ZIP_Homeobox_LZ_Class_II"/>
</dbReference>
<keyword evidence="5 8" id="KW-0371">Homeobox</keyword>
<evidence type="ECO:0000256" key="6">
    <source>
        <dbReference type="ARBA" id="ARBA00023163"/>
    </source>
</evidence>
<keyword evidence="6" id="KW-0804">Transcription</keyword>
<feature type="DNA-binding region" description="Homeobox" evidence="8">
    <location>
        <begin position="211"/>
        <end position="270"/>
    </location>
</feature>
<dbReference type="AlphaFoldDB" id="A0A8X7Z6Y9"/>
<dbReference type="CDD" id="cd14686">
    <property type="entry name" value="bZIP"/>
    <property type="match status" value="1"/>
</dbReference>
<evidence type="ECO:0000313" key="13">
    <source>
        <dbReference type="Proteomes" id="UP000886885"/>
    </source>
</evidence>
<feature type="compositionally biased region" description="Polar residues" evidence="10">
    <location>
        <begin position="373"/>
        <end position="385"/>
    </location>
</feature>
<evidence type="ECO:0000256" key="9">
    <source>
        <dbReference type="RuleBase" id="RU000682"/>
    </source>
</evidence>
<dbReference type="SMART" id="SM00389">
    <property type="entry name" value="HOX"/>
    <property type="match status" value="1"/>
</dbReference>
<dbReference type="InterPro" id="IPR003106">
    <property type="entry name" value="Leu_zip_homeo"/>
</dbReference>
<dbReference type="OrthoDB" id="6159439at2759"/>
<dbReference type="FunFam" id="1.10.10.60:FF:000577">
    <property type="entry name" value="Homeobox-leucine zipper protein 18"/>
    <property type="match status" value="1"/>
</dbReference>
<keyword evidence="4 8" id="KW-0238">DNA-binding</keyword>
<dbReference type="CDD" id="cd00086">
    <property type="entry name" value="homeodomain"/>
    <property type="match status" value="1"/>
</dbReference>
<dbReference type="InterPro" id="IPR017970">
    <property type="entry name" value="Homeobox_CS"/>
</dbReference>
<dbReference type="Proteomes" id="UP000886885">
    <property type="component" value="Chromosome 9A"/>
</dbReference>
<feature type="compositionally biased region" description="Low complexity" evidence="10">
    <location>
        <begin position="332"/>
        <end position="366"/>
    </location>
</feature>
<evidence type="ECO:0000256" key="5">
    <source>
        <dbReference type="ARBA" id="ARBA00023155"/>
    </source>
</evidence>
<evidence type="ECO:0000256" key="7">
    <source>
        <dbReference type="ARBA" id="ARBA00023242"/>
    </source>
</evidence>
<dbReference type="SMART" id="SM00340">
    <property type="entry name" value="HALZ"/>
    <property type="match status" value="1"/>
</dbReference>
<keyword evidence="3" id="KW-0805">Transcription regulation</keyword>
<evidence type="ECO:0000256" key="1">
    <source>
        <dbReference type="ARBA" id="ARBA00004123"/>
    </source>
</evidence>
<keyword evidence="7 8" id="KW-0539">Nucleus</keyword>